<organism evidence="2 3">
    <name type="scientific">Mucuna pruriens</name>
    <name type="common">Velvet bean</name>
    <name type="synonym">Dolichos pruriens</name>
    <dbReference type="NCBI Taxonomy" id="157652"/>
    <lineage>
        <taxon>Eukaryota</taxon>
        <taxon>Viridiplantae</taxon>
        <taxon>Streptophyta</taxon>
        <taxon>Embryophyta</taxon>
        <taxon>Tracheophyta</taxon>
        <taxon>Spermatophyta</taxon>
        <taxon>Magnoliopsida</taxon>
        <taxon>eudicotyledons</taxon>
        <taxon>Gunneridae</taxon>
        <taxon>Pentapetalae</taxon>
        <taxon>rosids</taxon>
        <taxon>fabids</taxon>
        <taxon>Fabales</taxon>
        <taxon>Fabaceae</taxon>
        <taxon>Papilionoideae</taxon>
        <taxon>50 kb inversion clade</taxon>
        <taxon>NPAAA clade</taxon>
        <taxon>indigoferoid/millettioid clade</taxon>
        <taxon>Phaseoleae</taxon>
        <taxon>Mucuna</taxon>
    </lineage>
</organism>
<comment type="caution">
    <text evidence="2">The sequence shown here is derived from an EMBL/GenBank/DDBJ whole genome shotgun (WGS) entry which is preliminary data.</text>
</comment>
<name>A0A371H274_MUCPR</name>
<reference evidence="2" key="1">
    <citation type="submission" date="2018-05" db="EMBL/GenBank/DDBJ databases">
        <title>Draft genome of Mucuna pruriens seed.</title>
        <authorList>
            <person name="Nnadi N.E."/>
            <person name="Vos R."/>
            <person name="Hasami M.H."/>
            <person name="Devisetty U.K."/>
            <person name="Aguiy J.C."/>
        </authorList>
    </citation>
    <scope>NUCLEOTIDE SEQUENCE [LARGE SCALE GENOMIC DNA]</scope>
    <source>
        <strain evidence="2">JCA_2017</strain>
    </source>
</reference>
<evidence type="ECO:0000313" key="3">
    <source>
        <dbReference type="Proteomes" id="UP000257109"/>
    </source>
</evidence>
<evidence type="ECO:0000256" key="1">
    <source>
        <dbReference type="SAM" id="MobiDB-lite"/>
    </source>
</evidence>
<proteinExistence type="predicted"/>
<keyword evidence="3" id="KW-1185">Reference proteome</keyword>
<feature type="region of interest" description="Disordered" evidence="1">
    <location>
        <begin position="1"/>
        <end position="42"/>
    </location>
</feature>
<dbReference type="EMBL" id="QJKJ01003817">
    <property type="protein sequence ID" value="RDX96786.1"/>
    <property type="molecule type" value="Genomic_DNA"/>
</dbReference>
<gene>
    <name evidence="2" type="ORF">CR513_20519</name>
</gene>
<dbReference type="Proteomes" id="UP000257109">
    <property type="component" value="Unassembled WGS sequence"/>
</dbReference>
<feature type="compositionally biased region" description="Basic and acidic residues" evidence="1">
    <location>
        <begin position="1"/>
        <end position="21"/>
    </location>
</feature>
<dbReference type="AlphaFoldDB" id="A0A371H274"/>
<feature type="non-terminal residue" evidence="2">
    <location>
        <position position="1"/>
    </location>
</feature>
<accession>A0A371H274</accession>
<sequence>MEAQERIKMEEQHQEGHEGNKRQNAIGEEEKEKKKSFIKKKKSTMATCEDHDLSSLEDEDEEVNLCLMANTRSEDEDDEEVNLNNLEHLKIAKFINGTRNLNKLLKYSKSPHDKFGLGFEKENKIKEKSNIHCSNYRKFGCKSYDCRVLKRTIQIFND</sequence>
<protein>
    <submittedName>
        <fullName evidence="2">Uncharacterized protein</fullName>
    </submittedName>
</protein>
<evidence type="ECO:0000313" key="2">
    <source>
        <dbReference type="EMBL" id="RDX96786.1"/>
    </source>
</evidence>